<dbReference type="PaxDb" id="2903-EOD19787"/>
<dbReference type="EnsemblProtists" id="EOD19787">
    <property type="protein sequence ID" value="EOD19787"/>
    <property type="gene ID" value="EMIHUDRAFT_447248"/>
</dbReference>
<dbReference type="KEGG" id="ehx:EMIHUDRAFT_447248"/>
<dbReference type="Proteomes" id="UP000013827">
    <property type="component" value="Unassembled WGS sequence"/>
</dbReference>
<dbReference type="RefSeq" id="XP_005772216.1">
    <property type="nucleotide sequence ID" value="XM_005772159.1"/>
</dbReference>
<evidence type="ECO:0000256" key="1">
    <source>
        <dbReference type="SAM" id="MobiDB-lite"/>
    </source>
</evidence>
<evidence type="ECO:0000313" key="2">
    <source>
        <dbReference type="EnsemblProtists" id="EOD19787"/>
    </source>
</evidence>
<reference evidence="2" key="2">
    <citation type="submission" date="2024-10" db="UniProtKB">
        <authorList>
            <consortium name="EnsemblProtists"/>
        </authorList>
    </citation>
    <scope>IDENTIFICATION</scope>
</reference>
<evidence type="ECO:0000313" key="3">
    <source>
        <dbReference type="Proteomes" id="UP000013827"/>
    </source>
</evidence>
<dbReference type="HOGENOM" id="CLU_1357797_0_0_1"/>
<accession>A0A0D3J8F2</accession>
<sequence>GSASRGLASFASRPLGLWHSPRRAAGRVGGGGVREAARGVPAARARGRLVLCLLGVPGLQRADLLCLFRPGNAPVRRVRVCCGDGRAADARARPGGPAGQEGPQGARPADRRHDRRAPPPLDPLRRHAARPAQGQPPEAGAGVPQPRGDEGLRSAPRGDVPRGAPPVKQGPPLALGHRGCCRPVLSPPAAHPRSGGGGVACA</sequence>
<protein>
    <submittedName>
        <fullName evidence="2">Uncharacterized protein</fullName>
    </submittedName>
</protein>
<name>A0A0D3J8F2_EMIH1</name>
<feature type="region of interest" description="Disordered" evidence="1">
    <location>
        <begin position="87"/>
        <end position="177"/>
    </location>
</feature>
<reference evidence="3" key="1">
    <citation type="journal article" date="2013" name="Nature">
        <title>Pan genome of the phytoplankton Emiliania underpins its global distribution.</title>
        <authorList>
            <person name="Read B.A."/>
            <person name="Kegel J."/>
            <person name="Klute M.J."/>
            <person name="Kuo A."/>
            <person name="Lefebvre S.C."/>
            <person name="Maumus F."/>
            <person name="Mayer C."/>
            <person name="Miller J."/>
            <person name="Monier A."/>
            <person name="Salamov A."/>
            <person name="Young J."/>
            <person name="Aguilar M."/>
            <person name="Claverie J.M."/>
            <person name="Frickenhaus S."/>
            <person name="Gonzalez K."/>
            <person name="Herman E.K."/>
            <person name="Lin Y.C."/>
            <person name="Napier J."/>
            <person name="Ogata H."/>
            <person name="Sarno A.F."/>
            <person name="Shmutz J."/>
            <person name="Schroeder D."/>
            <person name="de Vargas C."/>
            <person name="Verret F."/>
            <person name="von Dassow P."/>
            <person name="Valentin K."/>
            <person name="Van de Peer Y."/>
            <person name="Wheeler G."/>
            <person name="Dacks J.B."/>
            <person name="Delwiche C.F."/>
            <person name="Dyhrman S.T."/>
            <person name="Glockner G."/>
            <person name="John U."/>
            <person name="Richards T."/>
            <person name="Worden A.Z."/>
            <person name="Zhang X."/>
            <person name="Grigoriev I.V."/>
            <person name="Allen A.E."/>
            <person name="Bidle K."/>
            <person name="Borodovsky M."/>
            <person name="Bowler C."/>
            <person name="Brownlee C."/>
            <person name="Cock J.M."/>
            <person name="Elias M."/>
            <person name="Gladyshev V.N."/>
            <person name="Groth M."/>
            <person name="Guda C."/>
            <person name="Hadaegh A."/>
            <person name="Iglesias-Rodriguez M.D."/>
            <person name="Jenkins J."/>
            <person name="Jones B.M."/>
            <person name="Lawson T."/>
            <person name="Leese F."/>
            <person name="Lindquist E."/>
            <person name="Lobanov A."/>
            <person name="Lomsadze A."/>
            <person name="Malik S.B."/>
            <person name="Marsh M.E."/>
            <person name="Mackinder L."/>
            <person name="Mock T."/>
            <person name="Mueller-Roeber B."/>
            <person name="Pagarete A."/>
            <person name="Parker M."/>
            <person name="Probert I."/>
            <person name="Quesneville H."/>
            <person name="Raines C."/>
            <person name="Rensing S.A."/>
            <person name="Riano-Pachon D.M."/>
            <person name="Richier S."/>
            <person name="Rokitta S."/>
            <person name="Shiraiwa Y."/>
            <person name="Soanes D.M."/>
            <person name="van der Giezen M."/>
            <person name="Wahlund T.M."/>
            <person name="Williams B."/>
            <person name="Wilson W."/>
            <person name="Wolfe G."/>
            <person name="Wurch L.L."/>
        </authorList>
    </citation>
    <scope>NUCLEOTIDE SEQUENCE</scope>
</reference>
<organism evidence="2 3">
    <name type="scientific">Emiliania huxleyi (strain CCMP1516)</name>
    <dbReference type="NCBI Taxonomy" id="280463"/>
    <lineage>
        <taxon>Eukaryota</taxon>
        <taxon>Haptista</taxon>
        <taxon>Haptophyta</taxon>
        <taxon>Prymnesiophyceae</taxon>
        <taxon>Isochrysidales</taxon>
        <taxon>Noelaerhabdaceae</taxon>
        <taxon>Emiliania</taxon>
    </lineage>
</organism>
<dbReference type="GeneID" id="17265334"/>
<dbReference type="AlphaFoldDB" id="A0A0D3J8F2"/>
<keyword evidence="3" id="KW-1185">Reference proteome</keyword>
<proteinExistence type="predicted"/>